<dbReference type="AlphaFoldDB" id="A0A1I7T8Z1"/>
<dbReference type="InterPro" id="IPR019428">
    <property type="entry name" value="7TM_GPCR_serpentine_rcpt_Str"/>
</dbReference>
<evidence type="ECO:0000256" key="1">
    <source>
        <dbReference type="SAM" id="Phobius"/>
    </source>
</evidence>
<evidence type="ECO:0000313" key="3">
    <source>
        <dbReference type="WBParaSite" id="Csp11.Scaffold550.g3595.t1"/>
    </source>
</evidence>
<keyword evidence="1" id="KW-0812">Transmembrane</keyword>
<keyword evidence="1" id="KW-1133">Transmembrane helix</keyword>
<dbReference type="PANTHER" id="PTHR46000:SF9">
    <property type="entry name" value="SEVEN TM RECEPTOR"/>
    <property type="match status" value="1"/>
</dbReference>
<keyword evidence="2" id="KW-1185">Reference proteome</keyword>
<dbReference type="Proteomes" id="UP000095282">
    <property type="component" value="Unplaced"/>
</dbReference>
<keyword evidence="1" id="KW-0472">Membrane</keyword>
<dbReference type="WBParaSite" id="Csp11.Scaffold550.g3595.t1">
    <property type="protein sequence ID" value="Csp11.Scaffold550.g3595.t1"/>
    <property type="gene ID" value="Csp11.Scaffold550.g3595"/>
</dbReference>
<dbReference type="Pfam" id="PF10326">
    <property type="entry name" value="7TM_GPCR_Str"/>
    <property type="match status" value="1"/>
</dbReference>
<accession>A0A1I7T8Z1</accession>
<dbReference type="PANTHER" id="PTHR46000">
    <property type="entry name" value="SEVEN TM RECEPTOR-RELATED"/>
    <property type="match status" value="1"/>
</dbReference>
<feature type="transmembrane region" description="Helical" evidence="1">
    <location>
        <begin position="32"/>
        <end position="58"/>
    </location>
</feature>
<name>A0A1I7T8Z1_9PELO</name>
<reference evidence="3" key="1">
    <citation type="submission" date="2016-11" db="UniProtKB">
        <authorList>
            <consortium name="WormBaseParasite"/>
        </authorList>
    </citation>
    <scope>IDENTIFICATION</scope>
</reference>
<organism evidence="2 3">
    <name type="scientific">Caenorhabditis tropicalis</name>
    <dbReference type="NCBI Taxonomy" id="1561998"/>
    <lineage>
        <taxon>Eukaryota</taxon>
        <taxon>Metazoa</taxon>
        <taxon>Ecdysozoa</taxon>
        <taxon>Nematoda</taxon>
        <taxon>Chromadorea</taxon>
        <taxon>Rhabditida</taxon>
        <taxon>Rhabditina</taxon>
        <taxon>Rhabditomorpha</taxon>
        <taxon>Rhabditoidea</taxon>
        <taxon>Rhabditidae</taxon>
        <taxon>Peloderinae</taxon>
        <taxon>Caenorhabditis</taxon>
    </lineage>
</organism>
<sequence>MMLRYNFVIRDQPIMPFMPYDPTDESVRWLNVLYTIVMTSVMAFQYSVMLYCGCNMFFKMEEKISNFSVTLKHHHRQLFKTLVLQVEKRDSQLTKMIL</sequence>
<proteinExistence type="predicted"/>
<evidence type="ECO:0000313" key="2">
    <source>
        <dbReference type="Proteomes" id="UP000095282"/>
    </source>
</evidence>
<protein>
    <submittedName>
        <fullName evidence="3">Odorant receptor</fullName>
    </submittedName>
</protein>